<evidence type="ECO:0000313" key="3">
    <source>
        <dbReference type="Proteomes" id="UP001341840"/>
    </source>
</evidence>
<protein>
    <submittedName>
        <fullName evidence="2">Uncharacterized protein</fullName>
    </submittedName>
</protein>
<comment type="caution">
    <text evidence="2">The sequence shown here is derived from an EMBL/GenBank/DDBJ whole genome shotgun (WGS) entry which is preliminary data.</text>
</comment>
<evidence type="ECO:0000256" key="1">
    <source>
        <dbReference type="SAM" id="MobiDB-lite"/>
    </source>
</evidence>
<name>A0ABU6XJV0_9FABA</name>
<proteinExistence type="predicted"/>
<gene>
    <name evidence="2" type="ORF">PIB30_062803</name>
</gene>
<accession>A0ABU6XJV0</accession>
<evidence type="ECO:0000313" key="2">
    <source>
        <dbReference type="EMBL" id="MED6198096.1"/>
    </source>
</evidence>
<reference evidence="2 3" key="1">
    <citation type="journal article" date="2023" name="Plants (Basel)">
        <title>Bridging the Gap: Combining Genomics and Transcriptomics Approaches to Understand Stylosanthes scabra, an Orphan Legume from the Brazilian Caatinga.</title>
        <authorList>
            <person name="Ferreira-Neto J.R.C."/>
            <person name="da Silva M.D."/>
            <person name="Binneck E."/>
            <person name="de Melo N.F."/>
            <person name="da Silva R.H."/>
            <person name="de Melo A.L.T.M."/>
            <person name="Pandolfi V."/>
            <person name="Bustamante F.O."/>
            <person name="Brasileiro-Vidal A.C."/>
            <person name="Benko-Iseppon A.M."/>
        </authorList>
    </citation>
    <scope>NUCLEOTIDE SEQUENCE [LARGE SCALE GENOMIC DNA]</scope>
    <source>
        <tissue evidence="2">Leaves</tissue>
    </source>
</reference>
<sequence>MKQLVPSEESNESEIEKRKKSYLEVGGHHQEAAFLNNEGNGGEAIATRNANRVAHHIANLTLKRSDLNIGAVCGDFPRPRSKKRSQGEEIPFPEGDNSSKPLTTPEKEVDQRNNTIQQLEAALRELLERQT</sequence>
<dbReference type="Proteomes" id="UP001341840">
    <property type="component" value="Unassembled WGS sequence"/>
</dbReference>
<organism evidence="2 3">
    <name type="scientific">Stylosanthes scabra</name>
    <dbReference type="NCBI Taxonomy" id="79078"/>
    <lineage>
        <taxon>Eukaryota</taxon>
        <taxon>Viridiplantae</taxon>
        <taxon>Streptophyta</taxon>
        <taxon>Embryophyta</taxon>
        <taxon>Tracheophyta</taxon>
        <taxon>Spermatophyta</taxon>
        <taxon>Magnoliopsida</taxon>
        <taxon>eudicotyledons</taxon>
        <taxon>Gunneridae</taxon>
        <taxon>Pentapetalae</taxon>
        <taxon>rosids</taxon>
        <taxon>fabids</taxon>
        <taxon>Fabales</taxon>
        <taxon>Fabaceae</taxon>
        <taxon>Papilionoideae</taxon>
        <taxon>50 kb inversion clade</taxon>
        <taxon>dalbergioids sensu lato</taxon>
        <taxon>Dalbergieae</taxon>
        <taxon>Pterocarpus clade</taxon>
        <taxon>Stylosanthes</taxon>
    </lineage>
</organism>
<dbReference type="EMBL" id="JASCZI010212037">
    <property type="protein sequence ID" value="MED6198096.1"/>
    <property type="molecule type" value="Genomic_DNA"/>
</dbReference>
<feature type="region of interest" description="Disordered" evidence="1">
    <location>
        <begin position="73"/>
        <end position="113"/>
    </location>
</feature>
<feature type="region of interest" description="Disordered" evidence="1">
    <location>
        <begin position="1"/>
        <end position="24"/>
    </location>
</feature>
<keyword evidence="3" id="KW-1185">Reference proteome</keyword>